<proteinExistence type="predicted"/>
<organism evidence="3 4">
    <name type="scientific">Psychroserpens burtonensis</name>
    <dbReference type="NCBI Taxonomy" id="49278"/>
    <lineage>
        <taxon>Bacteria</taxon>
        <taxon>Pseudomonadati</taxon>
        <taxon>Bacteroidota</taxon>
        <taxon>Flavobacteriia</taxon>
        <taxon>Flavobacteriales</taxon>
        <taxon>Flavobacteriaceae</taxon>
        <taxon>Psychroserpens</taxon>
    </lineage>
</organism>
<evidence type="ECO:0000313" key="4">
    <source>
        <dbReference type="Proteomes" id="UP000321938"/>
    </source>
</evidence>
<sequence length="415" mass="47800">MKNLVLFSILFLFAMTSVFAQSLTCDCKTDLAFIVEKIKKMPSYKKQIKGQKETQFETVYASLSKKLEQPILIEDCYKMLLEQMSLINDVHASLRFNDTYLTTENAKDDAKLSAFKTSDLFKNHPKTLRDLSELKKELSKKAIGDLEGIYGYGDQQQIGIYYADNKMDFIGVVLESQINQWEAGEIKFYLTHTNGLKYDVYYYNAETRTPGLVKSMSFENGRIWSYKKEGNTHNAEIEIENKSNWDFKQINKDVQYVYFGSFSNSSKNKKAFKEFYEKHKNSFNAKHIIIDLRSNGGGNKKHSDPFIKLFKKSKAKIHVLTNSFTGSNSEQFTTKLKDIKGATHLGQTTYGVIAYGTNYGKGYDTPSGHFMITPTDMNFHKYIQYEGKGVSPERPLDFDRDWIEQTLEIIEKDAQ</sequence>
<feature type="chain" id="PRO_5022988306" description="Tail specific protease domain-containing protein" evidence="1">
    <location>
        <begin position="21"/>
        <end position="415"/>
    </location>
</feature>
<dbReference type="InterPro" id="IPR005151">
    <property type="entry name" value="Tail-specific_protease"/>
</dbReference>
<dbReference type="Pfam" id="PF03572">
    <property type="entry name" value="Peptidase_S41"/>
    <property type="match status" value="1"/>
</dbReference>
<dbReference type="AlphaFoldDB" id="A0A5C7BCW0"/>
<evidence type="ECO:0000259" key="2">
    <source>
        <dbReference type="Pfam" id="PF03572"/>
    </source>
</evidence>
<dbReference type="EMBL" id="VOSB01000001">
    <property type="protein sequence ID" value="TXE20274.1"/>
    <property type="molecule type" value="Genomic_DNA"/>
</dbReference>
<dbReference type="GO" id="GO:0006508">
    <property type="term" value="P:proteolysis"/>
    <property type="evidence" value="ECO:0007669"/>
    <property type="project" value="InterPro"/>
</dbReference>
<dbReference type="GO" id="GO:0008236">
    <property type="term" value="F:serine-type peptidase activity"/>
    <property type="evidence" value="ECO:0007669"/>
    <property type="project" value="InterPro"/>
</dbReference>
<reference evidence="3 4" key="1">
    <citation type="submission" date="2019-08" db="EMBL/GenBank/DDBJ databases">
        <title>Genome of Psychroserpens burtonensis ACAM 167.</title>
        <authorList>
            <person name="Bowman J.P."/>
        </authorList>
    </citation>
    <scope>NUCLEOTIDE SEQUENCE [LARGE SCALE GENOMIC DNA]</scope>
    <source>
        <strain evidence="3 4">ACAM 167</strain>
    </source>
</reference>
<accession>A0A5C7BCW0</accession>
<name>A0A5C7BCW0_9FLAO</name>
<dbReference type="SUPFAM" id="SSF52096">
    <property type="entry name" value="ClpP/crotonase"/>
    <property type="match status" value="1"/>
</dbReference>
<feature type="signal peptide" evidence="1">
    <location>
        <begin position="1"/>
        <end position="20"/>
    </location>
</feature>
<protein>
    <recommendedName>
        <fullName evidence="2">Tail specific protease domain-containing protein</fullName>
    </recommendedName>
</protein>
<dbReference type="RefSeq" id="WP_147230776.1">
    <property type="nucleotide sequence ID" value="NZ_VOSB01000001.1"/>
</dbReference>
<dbReference type="InterPro" id="IPR029045">
    <property type="entry name" value="ClpP/crotonase-like_dom_sf"/>
</dbReference>
<gene>
    <name evidence="3" type="ORF">ES692_00315</name>
</gene>
<feature type="domain" description="Tail specific protease" evidence="2">
    <location>
        <begin position="255"/>
        <end position="314"/>
    </location>
</feature>
<keyword evidence="1" id="KW-0732">Signal</keyword>
<dbReference type="STRING" id="1123037.GCA_000425305_00709"/>
<comment type="caution">
    <text evidence="3">The sequence shown here is derived from an EMBL/GenBank/DDBJ whole genome shotgun (WGS) entry which is preliminary data.</text>
</comment>
<evidence type="ECO:0000313" key="3">
    <source>
        <dbReference type="EMBL" id="TXE20274.1"/>
    </source>
</evidence>
<dbReference type="Gene3D" id="3.90.226.10">
    <property type="entry name" value="2-enoyl-CoA Hydratase, Chain A, domain 1"/>
    <property type="match status" value="2"/>
</dbReference>
<dbReference type="OrthoDB" id="6397760at2"/>
<keyword evidence="4" id="KW-1185">Reference proteome</keyword>
<dbReference type="Proteomes" id="UP000321938">
    <property type="component" value="Unassembled WGS sequence"/>
</dbReference>
<evidence type="ECO:0000256" key="1">
    <source>
        <dbReference type="SAM" id="SignalP"/>
    </source>
</evidence>